<comment type="caution">
    <text evidence="2">The sequence shown here is derived from an EMBL/GenBank/DDBJ whole genome shotgun (WGS) entry which is preliminary data.</text>
</comment>
<proteinExistence type="predicted"/>
<dbReference type="Gene3D" id="3.30.420.10">
    <property type="entry name" value="Ribonuclease H-like superfamily/Ribonuclease H"/>
    <property type="match status" value="1"/>
</dbReference>
<keyword evidence="3" id="KW-1185">Reference proteome</keyword>
<accession>A0AAD4VET6</accession>
<gene>
    <name evidence="2" type="ORF">L3X38_032817</name>
</gene>
<dbReference type="EMBL" id="JAJFAZ020000006">
    <property type="protein sequence ID" value="KAI5323745.1"/>
    <property type="molecule type" value="Genomic_DNA"/>
</dbReference>
<dbReference type="GO" id="GO:0004523">
    <property type="term" value="F:RNA-DNA hybrid ribonuclease activity"/>
    <property type="evidence" value="ECO:0007669"/>
    <property type="project" value="InterPro"/>
</dbReference>
<feature type="domain" description="RNase H type-1" evidence="1">
    <location>
        <begin position="82"/>
        <end position="164"/>
    </location>
</feature>
<dbReference type="Pfam" id="PF13456">
    <property type="entry name" value="RVT_3"/>
    <property type="match status" value="1"/>
</dbReference>
<dbReference type="InterPro" id="IPR053151">
    <property type="entry name" value="RNase_H-like"/>
</dbReference>
<dbReference type="InterPro" id="IPR044730">
    <property type="entry name" value="RNase_H-like_dom_plant"/>
</dbReference>
<dbReference type="AlphaFoldDB" id="A0AAD4VET6"/>
<dbReference type="InterPro" id="IPR012337">
    <property type="entry name" value="RNaseH-like_sf"/>
</dbReference>
<dbReference type="InterPro" id="IPR036397">
    <property type="entry name" value="RNaseH_sf"/>
</dbReference>
<protein>
    <recommendedName>
        <fullName evidence="1">RNase H type-1 domain-containing protein</fullName>
    </recommendedName>
</protein>
<reference evidence="2 3" key="1">
    <citation type="journal article" date="2022" name="G3 (Bethesda)">
        <title>Whole-genome sequence and methylome profiling of the almond [Prunus dulcis (Mill.) D.A. Webb] cultivar 'Nonpareil'.</title>
        <authorList>
            <person name="D'Amico-Willman K.M."/>
            <person name="Ouma W.Z."/>
            <person name="Meulia T."/>
            <person name="Sideli G.M."/>
            <person name="Gradziel T.M."/>
            <person name="Fresnedo-Ramirez J."/>
        </authorList>
    </citation>
    <scope>NUCLEOTIDE SEQUENCE [LARGE SCALE GENOMIC DNA]</scope>
    <source>
        <strain evidence="2">Clone GOH B32 T37-40</strain>
    </source>
</reference>
<dbReference type="PANTHER" id="PTHR47723">
    <property type="entry name" value="OS05G0353850 PROTEIN"/>
    <property type="match status" value="1"/>
</dbReference>
<dbReference type="PANTHER" id="PTHR47723:SF23">
    <property type="entry name" value="REVERSE TRANSCRIPTASE-LIKE PROTEIN"/>
    <property type="match status" value="1"/>
</dbReference>
<evidence type="ECO:0000259" key="1">
    <source>
        <dbReference type="Pfam" id="PF13456"/>
    </source>
</evidence>
<sequence>MIPTTSQQNFDGIKWLDMLPHLKDMDGPNSLSKALLLCWQVWEARNNCVFKDIAPHPVRALHVAGQVGLHVAGQVGLDLGQVSINMAECLALLDGLAQAINNGWRKVLIKGDSKLVIDCINNKVSVPWSIRLLVQDIRLLSSYCEEISFHHVFQETNFTIDAFAILGHNLNYSQLWEQGLPLSCYVPFYFDLVGHACPRGFRL</sequence>
<evidence type="ECO:0000313" key="3">
    <source>
        <dbReference type="Proteomes" id="UP001054821"/>
    </source>
</evidence>
<name>A0AAD4VET6_PRUDU</name>
<dbReference type="Proteomes" id="UP001054821">
    <property type="component" value="Chromosome 6"/>
</dbReference>
<evidence type="ECO:0000313" key="2">
    <source>
        <dbReference type="EMBL" id="KAI5323745.1"/>
    </source>
</evidence>
<dbReference type="InterPro" id="IPR002156">
    <property type="entry name" value="RNaseH_domain"/>
</dbReference>
<dbReference type="GO" id="GO:0003676">
    <property type="term" value="F:nucleic acid binding"/>
    <property type="evidence" value="ECO:0007669"/>
    <property type="project" value="InterPro"/>
</dbReference>
<dbReference type="CDD" id="cd06222">
    <property type="entry name" value="RNase_H_like"/>
    <property type="match status" value="1"/>
</dbReference>
<dbReference type="SUPFAM" id="SSF53098">
    <property type="entry name" value="Ribonuclease H-like"/>
    <property type="match status" value="1"/>
</dbReference>
<organism evidence="2 3">
    <name type="scientific">Prunus dulcis</name>
    <name type="common">Almond</name>
    <name type="synonym">Amygdalus dulcis</name>
    <dbReference type="NCBI Taxonomy" id="3755"/>
    <lineage>
        <taxon>Eukaryota</taxon>
        <taxon>Viridiplantae</taxon>
        <taxon>Streptophyta</taxon>
        <taxon>Embryophyta</taxon>
        <taxon>Tracheophyta</taxon>
        <taxon>Spermatophyta</taxon>
        <taxon>Magnoliopsida</taxon>
        <taxon>eudicotyledons</taxon>
        <taxon>Gunneridae</taxon>
        <taxon>Pentapetalae</taxon>
        <taxon>rosids</taxon>
        <taxon>fabids</taxon>
        <taxon>Rosales</taxon>
        <taxon>Rosaceae</taxon>
        <taxon>Amygdaloideae</taxon>
        <taxon>Amygdaleae</taxon>
        <taxon>Prunus</taxon>
    </lineage>
</organism>